<reference evidence="2" key="1">
    <citation type="journal article" date="2012" name="Nat. Genet.">
        <title>Lifestyle transitions in plant pathogenic Colletotrichum fungi deciphered by genome and transcriptome analyses.</title>
        <authorList>
            <person name="O'Connell R.J."/>
            <person name="Thon M.R."/>
            <person name="Hacquard S."/>
            <person name="Amyotte S.G."/>
            <person name="Kleemann J."/>
            <person name="Torres M.F."/>
            <person name="Damm U."/>
            <person name="Buiate E.A."/>
            <person name="Epstein L."/>
            <person name="Alkan N."/>
            <person name="Altmueller J."/>
            <person name="Alvarado-Balderrama L."/>
            <person name="Bauser C.A."/>
            <person name="Becker C."/>
            <person name="Birren B.W."/>
            <person name="Chen Z."/>
            <person name="Choi J."/>
            <person name="Crouch J.A."/>
            <person name="Duvick J.P."/>
            <person name="Farman M.A."/>
            <person name="Gan P."/>
            <person name="Heiman D."/>
            <person name="Henrissat B."/>
            <person name="Howard R.J."/>
            <person name="Kabbage M."/>
            <person name="Koch C."/>
            <person name="Kracher B."/>
            <person name="Kubo Y."/>
            <person name="Law A.D."/>
            <person name="Lebrun M.-H."/>
            <person name="Lee Y.-H."/>
            <person name="Miyara I."/>
            <person name="Moore N."/>
            <person name="Neumann U."/>
            <person name="Nordstroem K."/>
            <person name="Panaccione D.G."/>
            <person name="Panstruga R."/>
            <person name="Place M."/>
            <person name="Proctor R.H."/>
            <person name="Prusky D."/>
            <person name="Rech G."/>
            <person name="Reinhardt R."/>
            <person name="Rollins J.A."/>
            <person name="Rounsley S."/>
            <person name="Schardl C.L."/>
            <person name="Schwartz D.C."/>
            <person name="Shenoy N."/>
            <person name="Shirasu K."/>
            <person name="Sikhakolli U.R."/>
            <person name="Stueber K."/>
            <person name="Sukno S.A."/>
            <person name="Sweigard J.A."/>
            <person name="Takano Y."/>
            <person name="Takahara H."/>
            <person name="Trail F."/>
            <person name="van der Does H.C."/>
            <person name="Voll L.M."/>
            <person name="Will I."/>
            <person name="Young S."/>
            <person name="Zeng Q."/>
            <person name="Zhang J."/>
            <person name="Zhou S."/>
            <person name="Dickman M.B."/>
            <person name="Schulze-Lefert P."/>
            <person name="Ver Loren van Themaat E."/>
            <person name="Ma L.-J."/>
            <person name="Vaillancourt L.J."/>
        </authorList>
    </citation>
    <scope>NUCLEOTIDE SEQUENCE [LARGE SCALE GENOMIC DNA]</scope>
    <source>
        <strain evidence="2">M1.001 / M2 / FGSC 10212</strain>
    </source>
</reference>
<dbReference type="STRING" id="645133.E3Q999"/>
<dbReference type="HOGENOM" id="CLU_1731327_0_0_1"/>
<evidence type="ECO:0000313" key="2">
    <source>
        <dbReference type="Proteomes" id="UP000008782"/>
    </source>
</evidence>
<dbReference type="VEuPathDB" id="FungiDB:GLRG_01773"/>
<dbReference type="AlphaFoldDB" id="E3Q999"/>
<organism evidence="2">
    <name type="scientific">Colletotrichum graminicola (strain M1.001 / M2 / FGSC 10212)</name>
    <name type="common">Maize anthracnose fungus</name>
    <name type="synonym">Glomerella graminicola</name>
    <dbReference type="NCBI Taxonomy" id="645133"/>
    <lineage>
        <taxon>Eukaryota</taxon>
        <taxon>Fungi</taxon>
        <taxon>Dikarya</taxon>
        <taxon>Ascomycota</taxon>
        <taxon>Pezizomycotina</taxon>
        <taxon>Sordariomycetes</taxon>
        <taxon>Hypocreomycetidae</taxon>
        <taxon>Glomerellales</taxon>
        <taxon>Glomerellaceae</taxon>
        <taxon>Colletotrichum</taxon>
        <taxon>Colletotrichum graminicola species complex</taxon>
    </lineage>
</organism>
<proteinExistence type="predicted"/>
<accession>E3Q999</accession>
<dbReference type="EMBL" id="GG697337">
    <property type="protein sequence ID" value="EFQ27278.1"/>
    <property type="molecule type" value="Genomic_DNA"/>
</dbReference>
<dbReference type="Proteomes" id="UP000008782">
    <property type="component" value="Unassembled WGS sequence"/>
</dbReference>
<name>E3Q999_COLGM</name>
<sequence>MELVISYIYAGNVKFARIISEGKRLQTAMQLLVLGNYFVIGELLIDVNEFIFNDILPSITRHPTTRSPRQEVRSVDLEDWVAACRLVYGTLSKTKRSKSLRVTFLKLTFGSRLLCKQILKMSEFKTLCLKYPDFSSDSMIELLGIGAIVLQ</sequence>
<keyword evidence="2" id="KW-1185">Reference proteome</keyword>
<dbReference type="RefSeq" id="XP_008091298.1">
    <property type="nucleotide sequence ID" value="XM_008093107.1"/>
</dbReference>
<gene>
    <name evidence="1" type="ORF">GLRG_01773</name>
</gene>
<evidence type="ECO:0008006" key="3">
    <source>
        <dbReference type="Google" id="ProtNLM"/>
    </source>
</evidence>
<protein>
    <recommendedName>
        <fullName evidence="3">BTB domain-containing protein</fullName>
    </recommendedName>
</protein>
<evidence type="ECO:0000313" key="1">
    <source>
        <dbReference type="EMBL" id="EFQ27278.1"/>
    </source>
</evidence>
<dbReference type="GeneID" id="24407138"/>
<dbReference type="OrthoDB" id="6359816at2759"/>